<dbReference type="SUPFAM" id="SSF57850">
    <property type="entry name" value="RING/U-box"/>
    <property type="match status" value="1"/>
</dbReference>
<evidence type="ECO:0000256" key="5">
    <source>
        <dbReference type="ARBA" id="ARBA00022786"/>
    </source>
</evidence>
<name>A0A6C0LG52_9ZZZZ</name>
<keyword evidence="1" id="KW-0808">Transferase</keyword>
<keyword evidence="3" id="KW-0677">Repeat</keyword>
<dbReference type="GO" id="GO:0016567">
    <property type="term" value="P:protein ubiquitination"/>
    <property type="evidence" value="ECO:0007669"/>
    <property type="project" value="InterPro"/>
</dbReference>
<dbReference type="InterPro" id="IPR031127">
    <property type="entry name" value="E3_UB_ligase_RBR"/>
</dbReference>
<proteinExistence type="predicted"/>
<dbReference type="EMBL" id="MN740478">
    <property type="protein sequence ID" value="QHU28975.1"/>
    <property type="molecule type" value="Genomic_DNA"/>
</dbReference>
<keyword evidence="5" id="KW-0833">Ubl conjugation pathway</keyword>
<dbReference type="GO" id="GO:0004842">
    <property type="term" value="F:ubiquitin-protein transferase activity"/>
    <property type="evidence" value="ECO:0007669"/>
    <property type="project" value="InterPro"/>
</dbReference>
<keyword evidence="4" id="KW-0863">Zinc-finger</keyword>
<dbReference type="AlphaFoldDB" id="A0A6C0LG52"/>
<dbReference type="PROSITE" id="PS51873">
    <property type="entry name" value="TRIAD"/>
    <property type="match status" value="1"/>
</dbReference>
<keyword evidence="6" id="KW-0862">Zinc</keyword>
<accession>A0A6C0LG52</accession>
<evidence type="ECO:0000256" key="7">
    <source>
        <dbReference type="SAM" id="Coils"/>
    </source>
</evidence>
<evidence type="ECO:0000313" key="9">
    <source>
        <dbReference type="EMBL" id="QHU28975.1"/>
    </source>
</evidence>
<reference evidence="9" key="1">
    <citation type="journal article" date="2020" name="Nature">
        <title>Giant virus diversity and host interactions through global metagenomics.</title>
        <authorList>
            <person name="Schulz F."/>
            <person name="Roux S."/>
            <person name="Paez-Espino D."/>
            <person name="Jungbluth S."/>
            <person name="Walsh D.A."/>
            <person name="Denef V.J."/>
            <person name="McMahon K.D."/>
            <person name="Konstantinidis K.T."/>
            <person name="Eloe-Fadrosh E.A."/>
            <person name="Kyrpides N.C."/>
            <person name="Woyke T."/>
        </authorList>
    </citation>
    <scope>NUCLEOTIDE SEQUENCE</scope>
    <source>
        <strain evidence="9">GVMAG-M-3300027791-30</strain>
    </source>
</reference>
<dbReference type="GO" id="GO:0008270">
    <property type="term" value="F:zinc ion binding"/>
    <property type="evidence" value="ECO:0007669"/>
    <property type="project" value="UniProtKB-KW"/>
</dbReference>
<evidence type="ECO:0000256" key="3">
    <source>
        <dbReference type="ARBA" id="ARBA00022737"/>
    </source>
</evidence>
<evidence type="ECO:0000259" key="8">
    <source>
        <dbReference type="PROSITE" id="PS51873"/>
    </source>
</evidence>
<keyword evidence="2" id="KW-0479">Metal-binding</keyword>
<evidence type="ECO:0000256" key="1">
    <source>
        <dbReference type="ARBA" id="ARBA00022679"/>
    </source>
</evidence>
<evidence type="ECO:0000256" key="4">
    <source>
        <dbReference type="ARBA" id="ARBA00022771"/>
    </source>
</evidence>
<dbReference type="PANTHER" id="PTHR11685">
    <property type="entry name" value="RBR FAMILY RING FINGER AND IBR DOMAIN-CONTAINING"/>
    <property type="match status" value="1"/>
</dbReference>
<dbReference type="InterPro" id="IPR044066">
    <property type="entry name" value="TRIAD_supradom"/>
</dbReference>
<protein>
    <recommendedName>
        <fullName evidence="8">RING-type domain-containing protein</fullName>
    </recommendedName>
</protein>
<evidence type="ECO:0000256" key="6">
    <source>
        <dbReference type="ARBA" id="ARBA00022833"/>
    </source>
</evidence>
<sequence>MGDCSICCEPFNKSNRCKINCKTCDSDHVIVCQSCAKRYILDKPTDPSCMVCNVEWDTEFLSNNFTKVFVNKELKNHCENYLLEKQLAMLPETQEYAEQLKLIEGLEKQKEIVFIKKKNLEIELRKLNTTIKQIDVTVSEIRHGTYNKDKPKSLFIYKCPVESCNGFLNERFECGICDNKICKHCMEIKDEEHECDEDKKETVKFLRQDTKPCPKCGELIHKLPNGCDQMYCIKCHTAFSWRTGQLERGNIHNPEYYRWMRENGRYIERNPLDVAYDPCGNQIIDYAPLLRILRSYFPNNTIAITPGYRGFNNNRAINDYQQTIKIANMHRMLGHINHLNISYQNENIYEERTLRNMRAYYIIKKIDKDEFKKKLQMLKKKNNKSKKMNDIWNLLRLVLIEYIGKIAEQHYEKEEGVAVINGIIEESEKIRKYCNKSFNNVGKIFNMVYPGINTEWIQIDNWEVYLKEQAKTQTTK</sequence>
<organism evidence="9">
    <name type="scientific">viral metagenome</name>
    <dbReference type="NCBI Taxonomy" id="1070528"/>
    <lineage>
        <taxon>unclassified sequences</taxon>
        <taxon>metagenomes</taxon>
        <taxon>organismal metagenomes</taxon>
    </lineage>
</organism>
<evidence type="ECO:0000256" key="2">
    <source>
        <dbReference type="ARBA" id="ARBA00022723"/>
    </source>
</evidence>
<feature type="domain" description="RING-type" evidence="8">
    <location>
        <begin position="1"/>
        <end position="263"/>
    </location>
</feature>
<feature type="coiled-coil region" evidence="7">
    <location>
        <begin position="103"/>
        <end position="137"/>
    </location>
</feature>
<keyword evidence="7" id="KW-0175">Coiled coil</keyword>